<reference evidence="2 3" key="1">
    <citation type="submission" date="2018-10" db="EMBL/GenBank/DDBJ databases">
        <title>Draft Genome Sequence of Bacteroides sp. KCTC 15687.</title>
        <authorList>
            <person name="Yu S.Y."/>
            <person name="Kim J.S."/>
            <person name="Oh B.S."/>
            <person name="Park S.H."/>
            <person name="Kang S.W."/>
            <person name="Park J.E."/>
            <person name="Choi S.H."/>
            <person name="Han K.I."/>
            <person name="Lee K.C."/>
            <person name="Eom M.K."/>
            <person name="Suh M.K."/>
            <person name="Lee D.H."/>
            <person name="Yoon H."/>
            <person name="Kim B."/>
            <person name="Yang S.J."/>
            <person name="Lee J.S."/>
            <person name="Lee J.H."/>
        </authorList>
    </citation>
    <scope>NUCLEOTIDE SEQUENCE [LARGE SCALE GENOMIC DNA]</scope>
    <source>
        <strain evidence="2 3">KCTC 15687</strain>
    </source>
</reference>
<accession>A0A401LVM0</accession>
<dbReference type="Pfam" id="PF14322">
    <property type="entry name" value="SusD-like_3"/>
    <property type="match status" value="1"/>
</dbReference>
<dbReference type="InterPro" id="IPR033985">
    <property type="entry name" value="SusD-like_N"/>
</dbReference>
<dbReference type="SUPFAM" id="SSF48452">
    <property type="entry name" value="TPR-like"/>
    <property type="match status" value="1"/>
</dbReference>
<organism evidence="2 3">
    <name type="scientific">Bacteroides faecalis</name>
    <dbReference type="NCBI Taxonomy" id="2447885"/>
    <lineage>
        <taxon>Bacteria</taxon>
        <taxon>Pseudomonadati</taxon>
        <taxon>Bacteroidota</taxon>
        <taxon>Bacteroidia</taxon>
        <taxon>Bacteroidales</taxon>
        <taxon>Bacteroidaceae</taxon>
        <taxon>Bacteroides</taxon>
    </lineage>
</organism>
<evidence type="ECO:0000313" key="3">
    <source>
        <dbReference type="Proteomes" id="UP000288079"/>
    </source>
</evidence>
<name>A0A401LVM0_9BACE</name>
<evidence type="ECO:0000259" key="1">
    <source>
        <dbReference type="Pfam" id="PF14322"/>
    </source>
</evidence>
<evidence type="ECO:0000313" key="2">
    <source>
        <dbReference type="EMBL" id="GCB35561.1"/>
    </source>
</evidence>
<dbReference type="Gene3D" id="1.25.40.390">
    <property type="match status" value="1"/>
</dbReference>
<protein>
    <recommendedName>
        <fullName evidence="1">SusD-like N-terminal domain-containing protein</fullName>
    </recommendedName>
</protein>
<feature type="domain" description="SusD-like N-terminal" evidence="1">
    <location>
        <begin position="41"/>
        <end position="235"/>
    </location>
</feature>
<proteinExistence type="predicted"/>
<comment type="caution">
    <text evidence="2">The sequence shown here is derived from an EMBL/GenBank/DDBJ whole genome shotgun (WGS) entry which is preliminary data.</text>
</comment>
<gene>
    <name evidence="2" type="ORF">KGMB02408_25060</name>
</gene>
<sequence>MVNIDNMKNIVLGLLIILCTGCNDDFFNQVPNDRLTIEEVFQRRKYSEEYLATVYSYIKDESHRTNTVPWDPCSDDLDVTYDRADYNSYKMNLGNWSASSNYYEFWSHFYRGIRSATYFMNHIENNTEMIANGEQDRIIQYKAEARFLRAWFYYNLLRQYGPFVIIGDEVIAGDLENDDVQMTLSRSPYDKCVEYILNELEIASHDLPLHFTEQPEIDYGRATKAMCMATKNRVLLLAASPQFNGNQAYKDVINKDGTHLFSQAYNEQKWKDAAKAAKDIIDLGIFDLYKVKNKMEI</sequence>
<dbReference type="Proteomes" id="UP000288079">
    <property type="component" value="Unassembled WGS sequence"/>
</dbReference>
<dbReference type="AlphaFoldDB" id="A0A401LVM0"/>
<dbReference type="EMBL" id="BHWB01000006">
    <property type="protein sequence ID" value="GCB35561.1"/>
    <property type="molecule type" value="Genomic_DNA"/>
</dbReference>
<keyword evidence="3" id="KW-1185">Reference proteome</keyword>
<dbReference type="InterPro" id="IPR011990">
    <property type="entry name" value="TPR-like_helical_dom_sf"/>
</dbReference>